<evidence type="ECO:0000313" key="1">
    <source>
        <dbReference type="EMBL" id="NYD40218.1"/>
    </source>
</evidence>
<evidence type="ECO:0000313" key="2">
    <source>
        <dbReference type="Proteomes" id="UP000535511"/>
    </source>
</evidence>
<proteinExistence type="predicted"/>
<dbReference type="Proteomes" id="UP000535511">
    <property type="component" value="Unassembled WGS sequence"/>
</dbReference>
<protein>
    <recommendedName>
        <fullName evidence="3">DUF2218 domain-containing protein</fullName>
    </recommendedName>
</protein>
<comment type="caution">
    <text evidence="1">The sequence shown here is derived from an EMBL/GenBank/DDBJ whole genome shotgun (WGS) entry which is preliminary data.</text>
</comment>
<dbReference type="EMBL" id="JACCBG010000001">
    <property type="protein sequence ID" value="NYD40218.1"/>
    <property type="molecule type" value="Genomic_DNA"/>
</dbReference>
<dbReference type="InterPro" id="IPR014543">
    <property type="entry name" value="UCP028291"/>
</dbReference>
<name>A0A7Y9E2X4_9ACTN</name>
<dbReference type="AlphaFoldDB" id="A0A7Y9E2X4"/>
<sequence>MTTVNGTMATDRPERYARQLVSHWSERGPVADEAGATVQRWHTGQVLVLRPADGALEVEVTVPEGDDAARFAQVVKAHLERFGQREELNLVWHV</sequence>
<dbReference type="RefSeq" id="WP_179662139.1">
    <property type="nucleotide sequence ID" value="NZ_JACCBG010000001.1"/>
</dbReference>
<organism evidence="1 2">
    <name type="scientific">Nocardioides panaciterrulae</name>
    <dbReference type="NCBI Taxonomy" id="661492"/>
    <lineage>
        <taxon>Bacteria</taxon>
        <taxon>Bacillati</taxon>
        <taxon>Actinomycetota</taxon>
        <taxon>Actinomycetes</taxon>
        <taxon>Propionibacteriales</taxon>
        <taxon>Nocardioidaceae</taxon>
        <taxon>Nocardioides</taxon>
    </lineage>
</organism>
<reference evidence="1 2" key="1">
    <citation type="submission" date="2020-07" db="EMBL/GenBank/DDBJ databases">
        <title>Sequencing the genomes of 1000 actinobacteria strains.</title>
        <authorList>
            <person name="Klenk H.-P."/>
        </authorList>
    </citation>
    <scope>NUCLEOTIDE SEQUENCE [LARGE SCALE GENOMIC DNA]</scope>
    <source>
        <strain evidence="1 2">DSM 21350</strain>
    </source>
</reference>
<evidence type="ECO:0008006" key="3">
    <source>
        <dbReference type="Google" id="ProtNLM"/>
    </source>
</evidence>
<gene>
    <name evidence="1" type="ORF">BJZ21_000301</name>
</gene>
<dbReference type="Gene3D" id="3.30.310.50">
    <property type="entry name" value="Alpha-D-phosphohexomutase, C-terminal domain"/>
    <property type="match status" value="1"/>
</dbReference>
<keyword evidence="2" id="KW-1185">Reference proteome</keyword>
<dbReference type="Pfam" id="PF09981">
    <property type="entry name" value="DUF2218"/>
    <property type="match status" value="1"/>
</dbReference>
<accession>A0A7Y9E2X4</accession>